<dbReference type="PANTHER" id="PTHR30250">
    <property type="entry name" value="PST FAMILY PREDICTED COLANIC ACID TRANSPORTER"/>
    <property type="match status" value="1"/>
</dbReference>
<gene>
    <name evidence="7" type="ORF">DHW31_09595</name>
</gene>
<dbReference type="AlphaFoldDB" id="A0A3D2SFG9"/>
<feature type="transmembrane region" description="Helical" evidence="6">
    <location>
        <begin position="243"/>
        <end position="265"/>
    </location>
</feature>
<feature type="transmembrane region" description="Helical" evidence="6">
    <location>
        <begin position="371"/>
        <end position="389"/>
    </location>
</feature>
<dbReference type="Pfam" id="PF01943">
    <property type="entry name" value="Polysacc_synt"/>
    <property type="match status" value="1"/>
</dbReference>
<keyword evidence="2" id="KW-1003">Cell membrane</keyword>
<organism evidence="7 8">
    <name type="scientific">Bacteroides graminisolvens</name>
    <dbReference type="NCBI Taxonomy" id="477666"/>
    <lineage>
        <taxon>Bacteria</taxon>
        <taxon>Pseudomonadati</taxon>
        <taxon>Bacteroidota</taxon>
        <taxon>Bacteroidia</taxon>
        <taxon>Bacteroidales</taxon>
        <taxon>Bacteroidaceae</taxon>
        <taxon>Bacteroides</taxon>
    </lineage>
</organism>
<dbReference type="Proteomes" id="UP000263098">
    <property type="component" value="Unassembled WGS sequence"/>
</dbReference>
<feature type="transmembrane region" description="Helical" evidence="6">
    <location>
        <begin position="81"/>
        <end position="105"/>
    </location>
</feature>
<feature type="non-terminal residue" evidence="7">
    <location>
        <position position="444"/>
    </location>
</feature>
<feature type="transmembrane region" description="Helical" evidence="6">
    <location>
        <begin position="154"/>
        <end position="176"/>
    </location>
</feature>
<dbReference type="GO" id="GO:0005886">
    <property type="term" value="C:plasma membrane"/>
    <property type="evidence" value="ECO:0007669"/>
    <property type="project" value="UniProtKB-SubCell"/>
</dbReference>
<evidence type="ECO:0000256" key="4">
    <source>
        <dbReference type="ARBA" id="ARBA00022989"/>
    </source>
</evidence>
<keyword evidence="3 6" id="KW-0812">Transmembrane</keyword>
<evidence type="ECO:0000313" key="7">
    <source>
        <dbReference type="EMBL" id="HCK25013.1"/>
    </source>
</evidence>
<dbReference type="PANTHER" id="PTHR30250:SF26">
    <property type="entry name" value="PSMA PROTEIN"/>
    <property type="match status" value="1"/>
</dbReference>
<feature type="transmembrane region" description="Helical" evidence="6">
    <location>
        <begin position="310"/>
        <end position="332"/>
    </location>
</feature>
<keyword evidence="4 6" id="KW-1133">Transmembrane helix</keyword>
<dbReference type="EMBL" id="DPVG01000350">
    <property type="protein sequence ID" value="HCK25013.1"/>
    <property type="molecule type" value="Genomic_DNA"/>
</dbReference>
<evidence type="ECO:0000256" key="6">
    <source>
        <dbReference type="SAM" id="Phobius"/>
    </source>
</evidence>
<proteinExistence type="predicted"/>
<feature type="transmembrane region" description="Helical" evidence="6">
    <location>
        <begin position="42"/>
        <end position="69"/>
    </location>
</feature>
<feature type="transmembrane region" description="Helical" evidence="6">
    <location>
        <begin position="182"/>
        <end position="204"/>
    </location>
</feature>
<protein>
    <recommendedName>
        <fullName evidence="9">Polysaccharide biosynthesis protein C-terminal domain-containing protein</fullName>
    </recommendedName>
</protein>
<evidence type="ECO:0000256" key="3">
    <source>
        <dbReference type="ARBA" id="ARBA00022692"/>
    </source>
</evidence>
<feature type="transmembrane region" description="Helical" evidence="6">
    <location>
        <begin position="395"/>
        <end position="419"/>
    </location>
</feature>
<comment type="caution">
    <text evidence="7">The sequence shown here is derived from an EMBL/GenBank/DDBJ whole genome shotgun (WGS) entry which is preliminary data.</text>
</comment>
<feature type="transmembrane region" description="Helical" evidence="6">
    <location>
        <begin position="125"/>
        <end position="147"/>
    </location>
</feature>
<dbReference type="InterPro" id="IPR002797">
    <property type="entry name" value="Polysacc_synth"/>
</dbReference>
<evidence type="ECO:0000256" key="1">
    <source>
        <dbReference type="ARBA" id="ARBA00004651"/>
    </source>
</evidence>
<accession>A0A3D2SFG9</accession>
<feature type="transmembrane region" description="Helical" evidence="6">
    <location>
        <begin position="12"/>
        <end position="30"/>
    </location>
</feature>
<keyword evidence="5 6" id="KW-0472">Membrane</keyword>
<dbReference type="InterPro" id="IPR050833">
    <property type="entry name" value="Poly_Biosynth_Transport"/>
</dbReference>
<evidence type="ECO:0008006" key="9">
    <source>
        <dbReference type="Google" id="ProtNLM"/>
    </source>
</evidence>
<sequence>MATNQIKGGAILSYLSIIIGNVIVLIYTPFMLRCLGSSEYGIYSICNTVSSAIAMLDSGFGIAAVRFIVKNKNDKSILPDVLGTLTIINIFLGVVAMLIMGAVAMNTDRIFGNSMTVSELASVRVILWITGAYLSISFMSSIFPAIVVAHERFIFVKVVDIIKSIMLPLLIVPFLLAGFKAIAMSLITVIVFLMMNVAKLIYCYTKLRVTISFKHFDFALLKQALPFVGLVIFKLLLDRVYWSGGQFILGIVSGTTAVAIMALALQLSGYYNSIALSINNLFLPKCTSLVENNDFTGISDLFSRVSRTQLFMLGIFICVFVVFGNLFVKLWAGDTYSDAYYCCLLIMIPYTVPLSQGIVNSILQAQNKLSFQALVFSIINIVVVVLSFYLGKYFGAIGCSLTISLCIVIGEILIMNLFYKRLSINISEYWINFFKILFPLFIIS</sequence>
<evidence type="ECO:0000256" key="2">
    <source>
        <dbReference type="ARBA" id="ARBA00022475"/>
    </source>
</evidence>
<name>A0A3D2SFG9_9BACE</name>
<feature type="transmembrane region" description="Helical" evidence="6">
    <location>
        <begin position="338"/>
        <end position="359"/>
    </location>
</feature>
<evidence type="ECO:0000256" key="5">
    <source>
        <dbReference type="ARBA" id="ARBA00023136"/>
    </source>
</evidence>
<comment type="subcellular location">
    <subcellularLocation>
        <location evidence="1">Cell membrane</location>
        <topology evidence="1">Multi-pass membrane protein</topology>
    </subcellularLocation>
</comment>
<reference evidence="7 8" key="1">
    <citation type="journal article" date="2018" name="Nat. Biotechnol.">
        <title>A standardized bacterial taxonomy based on genome phylogeny substantially revises the tree of life.</title>
        <authorList>
            <person name="Parks D.H."/>
            <person name="Chuvochina M."/>
            <person name="Waite D.W."/>
            <person name="Rinke C."/>
            <person name="Skarshewski A."/>
            <person name="Chaumeil P.A."/>
            <person name="Hugenholtz P."/>
        </authorList>
    </citation>
    <scope>NUCLEOTIDE SEQUENCE [LARGE SCALE GENOMIC DNA]</scope>
    <source>
        <strain evidence="7">UBA9667</strain>
    </source>
</reference>
<evidence type="ECO:0000313" key="8">
    <source>
        <dbReference type="Proteomes" id="UP000263098"/>
    </source>
</evidence>